<dbReference type="InterPro" id="IPR035996">
    <property type="entry name" value="4pyrrol_Methylase_sf"/>
</dbReference>
<dbReference type="CDD" id="cd02440">
    <property type="entry name" value="AdoMet_MTases"/>
    <property type="match status" value="1"/>
</dbReference>
<evidence type="ECO:0000256" key="5">
    <source>
        <dbReference type="ARBA" id="ARBA00022691"/>
    </source>
</evidence>
<dbReference type="InterPro" id="IPR006365">
    <property type="entry name" value="Cbl_synth_CobL"/>
</dbReference>
<protein>
    <submittedName>
        <fullName evidence="7">Precorrin-6Y C5,15-methyltransferase (Decarboxylating), CbiT subunit</fullName>
        <ecNumber evidence="7">2.1.1.132</ecNumber>
    </submittedName>
</protein>
<dbReference type="GO" id="GO:0046025">
    <property type="term" value="F:precorrin-6Y C5,15-methyltransferase (decarboxylating) activity"/>
    <property type="evidence" value="ECO:0007669"/>
    <property type="project" value="UniProtKB-EC"/>
</dbReference>
<keyword evidence="3 7" id="KW-0489">Methyltransferase</keyword>
<dbReference type="PANTHER" id="PTHR43182:SF1">
    <property type="entry name" value="COBALT-PRECORRIN-7 C(5)-METHYLTRANSFERASE"/>
    <property type="match status" value="1"/>
</dbReference>
<dbReference type="InterPro" id="IPR000878">
    <property type="entry name" value="4pyrrol_Mease"/>
</dbReference>
<dbReference type="Gene3D" id="3.40.1010.10">
    <property type="entry name" value="Cobalt-precorrin-4 Transmethylase, Domain 1"/>
    <property type="match status" value="1"/>
</dbReference>
<dbReference type="EMBL" id="ABYI02000019">
    <property type="protein sequence ID" value="EEG74479.1"/>
    <property type="molecule type" value="Genomic_DNA"/>
</dbReference>
<dbReference type="Gene3D" id="3.40.50.150">
    <property type="entry name" value="Vaccinia Virus protein VP39"/>
    <property type="match status" value="1"/>
</dbReference>
<dbReference type="AlphaFoldDB" id="C0BZA1"/>
<dbReference type="InterPro" id="IPR014777">
    <property type="entry name" value="4pyrrole_Mease_sub1"/>
</dbReference>
<dbReference type="NCBIfam" id="TIGR02469">
    <property type="entry name" value="CbiT"/>
    <property type="match status" value="1"/>
</dbReference>
<evidence type="ECO:0000256" key="3">
    <source>
        <dbReference type="ARBA" id="ARBA00022603"/>
    </source>
</evidence>
<evidence type="ECO:0000313" key="7">
    <source>
        <dbReference type="EMBL" id="EEG74479.1"/>
    </source>
</evidence>
<dbReference type="Pfam" id="PF00590">
    <property type="entry name" value="TP_methylase"/>
    <property type="match status" value="1"/>
</dbReference>
<keyword evidence="2" id="KW-0169">Cobalamin biosynthesis</keyword>
<keyword evidence="8" id="KW-1185">Reference proteome</keyword>
<dbReference type="HOGENOM" id="CLU_031955_1_2_9"/>
<dbReference type="UniPathway" id="UPA00148"/>
<dbReference type="SUPFAM" id="SSF53335">
    <property type="entry name" value="S-adenosyl-L-methionine-dependent methyltransferases"/>
    <property type="match status" value="1"/>
</dbReference>
<dbReference type="STRING" id="553973.CLOHYLEM_05140"/>
<comment type="pathway">
    <text evidence="1">Cofactor biosynthesis; adenosylcobalamin biosynthesis.</text>
</comment>
<evidence type="ECO:0000256" key="1">
    <source>
        <dbReference type="ARBA" id="ARBA00004953"/>
    </source>
</evidence>
<sequence length="410" mass="44646">MYKEMHKDNRRKISLTGIGMGAGASLTGEAQAALERCDCIIGADRMTEALSRFGKPSYHAYKAERIKEIIEEHSEYRHIAVALSGDCGFYSGAKTLAGELEEYETELIPGVSSVAYLAARLGVSWEDAALMSAHGRRQNYIYSIARSEKTFLLLGGTQCAEALCEKIRYYGLADVEFWIGRQLSYEDETIVHRTGRELKPEDCEGLDVAFVRNPSPDKRVAVHLPDDAFVRGEVPMTKSEVRSVSIGKLGLTKDAVLYDIGAGTGSVSVEAALCSGEIKVYAIEKNPEAVRLLEENRRRFLCDNIEIIEGTAPDAVHALEAPTHVFVGGSSGNLKAILSAVRKKNPGAGIVINAASLETVGEVMKAAEDGLLFDPEIVQIAASRARKLGRYHMMSAQNPVYVVSDGKGQR</sequence>
<reference evidence="7" key="1">
    <citation type="submission" date="2009-02" db="EMBL/GenBank/DDBJ databases">
        <authorList>
            <person name="Fulton L."/>
            <person name="Clifton S."/>
            <person name="Fulton B."/>
            <person name="Xu J."/>
            <person name="Minx P."/>
            <person name="Pepin K.H."/>
            <person name="Johnson M."/>
            <person name="Bhonagiri V."/>
            <person name="Nash W.E."/>
            <person name="Mardis E.R."/>
            <person name="Wilson R.K."/>
        </authorList>
    </citation>
    <scope>NUCLEOTIDE SEQUENCE [LARGE SCALE GENOMIC DNA]</scope>
    <source>
        <strain evidence="7">DSM 15053</strain>
    </source>
</reference>
<organism evidence="7 8">
    <name type="scientific">[Clostridium] hylemonae DSM 15053</name>
    <dbReference type="NCBI Taxonomy" id="553973"/>
    <lineage>
        <taxon>Bacteria</taxon>
        <taxon>Bacillati</taxon>
        <taxon>Bacillota</taxon>
        <taxon>Clostridia</taxon>
        <taxon>Lachnospirales</taxon>
        <taxon>Lachnospiraceae</taxon>
    </lineage>
</organism>
<dbReference type="InterPro" id="IPR014008">
    <property type="entry name" value="Cbl_synth_MTase_CbiT"/>
</dbReference>
<dbReference type="SUPFAM" id="SSF53790">
    <property type="entry name" value="Tetrapyrrole methylase"/>
    <property type="match status" value="1"/>
</dbReference>
<dbReference type="eggNOG" id="COG2242">
    <property type="taxonomic scope" value="Bacteria"/>
</dbReference>
<accession>C0BZA1</accession>
<comment type="caution">
    <text evidence="7">The sequence shown here is derived from an EMBL/GenBank/DDBJ whole genome shotgun (WGS) entry which is preliminary data.</text>
</comment>
<dbReference type="InterPro" id="IPR050714">
    <property type="entry name" value="Cobalamin_biosynth_MTase"/>
</dbReference>
<dbReference type="GO" id="GO:0008276">
    <property type="term" value="F:protein methyltransferase activity"/>
    <property type="evidence" value="ECO:0007669"/>
    <property type="project" value="InterPro"/>
</dbReference>
<dbReference type="PANTHER" id="PTHR43182">
    <property type="entry name" value="COBALT-PRECORRIN-6B C(15)-METHYLTRANSFERASE (DECARBOXYLATING)"/>
    <property type="match status" value="1"/>
</dbReference>
<dbReference type="GO" id="GO:0032259">
    <property type="term" value="P:methylation"/>
    <property type="evidence" value="ECO:0007669"/>
    <property type="project" value="UniProtKB-KW"/>
</dbReference>
<dbReference type="InterPro" id="IPR012818">
    <property type="entry name" value="CbiE"/>
</dbReference>
<proteinExistence type="predicted"/>
<dbReference type="RefSeq" id="WP_006442476.1">
    <property type="nucleotide sequence ID" value="NZ_CP036524.1"/>
</dbReference>
<name>C0BZA1_9FIRM</name>
<dbReference type="GO" id="GO:0009236">
    <property type="term" value="P:cobalamin biosynthetic process"/>
    <property type="evidence" value="ECO:0007669"/>
    <property type="project" value="UniProtKB-UniPathway"/>
</dbReference>
<dbReference type="NCBIfam" id="TIGR02467">
    <property type="entry name" value="CbiE"/>
    <property type="match status" value="1"/>
</dbReference>
<evidence type="ECO:0000313" key="8">
    <source>
        <dbReference type="Proteomes" id="UP000004893"/>
    </source>
</evidence>
<dbReference type="Proteomes" id="UP000004893">
    <property type="component" value="Unassembled WGS sequence"/>
</dbReference>
<keyword evidence="5" id="KW-0949">S-adenosyl-L-methionine</keyword>
<dbReference type="eggNOG" id="COG2241">
    <property type="taxonomic scope" value="Bacteria"/>
</dbReference>
<gene>
    <name evidence="7" type="primary">cbiT</name>
    <name evidence="7" type="ORF">CLOHYLEM_05140</name>
</gene>
<dbReference type="Gene3D" id="3.30.950.10">
    <property type="entry name" value="Methyltransferase, Cobalt-precorrin-4 Transmethylase, Domain 2"/>
    <property type="match status" value="1"/>
</dbReference>
<evidence type="ECO:0000256" key="4">
    <source>
        <dbReference type="ARBA" id="ARBA00022679"/>
    </source>
</evidence>
<dbReference type="InterPro" id="IPR029063">
    <property type="entry name" value="SAM-dependent_MTases_sf"/>
</dbReference>
<dbReference type="CDD" id="cd11644">
    <property type="entry name" value="Precorrin-6Y-MT"/>
    <property type="match status" value="1"/>
</dbReference>
<evidence type="ECO:0000256" key="2">
    <source>
        <dbReference type="ARBA" id="ARBA00022573"/>
    </source>
</evidence>
<reference evidence="7" key="2">
    <citation type="submission" date="2013-06" db="EMBL/GenBank/DDBJ databases">
        <title>Draft genome sequence of Clostridium hylemonae (DSM 15053).</title>
        <authorList>
            <person name="Sudarsanam P."/>
            <person name="Ley R."/>
            <person name="Guruge J."/>
            <person name="Turnbaugh P.J."/>
            <person name="Mahowald M."/>
            <person name="Liep D."/>
            <person name="Gordon J."/>
        </authorList>
    </citation>
    <scope>NUCLEOTIDE SEQUENCE</scope>
    <source>
        <strain evidence="7">DSM 15053</strain>
    </source>
</reference>
<keyword evidence="4 7" id="KW-0808">Transferase</keyword>
<dbReference type="InterPro" id="IPR014776">
    <property type="entry name" value="4pyrrole_Mease_sub2"/>
</dbReference>
<dbReference type="EC" id="2.1.1.132" evidence="7"/>
<dbReference type="PIRSF" id="PIRSF036428">
    <property type="entry name" value="CobL"/>
    <property type="match status" value="1"/>
</dbReference>
<feature type="domain" description="Tetrapyrrole methylase" evidence="6">
    <location>
        <begin position="13"/>
        <end position="198"/>
    </location>
</feature>
<evidence type="ECO:0000259" key="6">
    <source>
        <dbReference type="Pfam" id="PF00590"/>
    </source>
</evidence>